<reference evidence="3 4" key="1">
    <citation type="submission" date="2015-08" db="EMBL/GenBank/DDBJ databases">
        <title>Next Generation Sequencing and Analysis of the Genome of Puccinia sorghi L Schw, the Causal Agent of Maize Common Rust.</title>
        <authorList>
            <person name="Rochi L."/>
            <person name="Burguener G."/>
            <person name="Darino M."/>
            <person name="Turjanski A."/>
            <person name="Kreff E."/>
            <person name="Dieguez M.J."/>
            <person name="Sacco F."/>
        </authorList>
    </citation>
    <scope>NUCLEOTIDE SEQUENCE [LARGE SCALE GENOMIC DNA]</scope>
    <source>
        <strain evidence="3 4">RO10H11247</strain>
    </source>
</reference>
<feature type="signal peptide" evidence="2">
    <location>
        <begin position="1"/>
        <end position="18"/>
    </location>
</feature>
<dbReference type="VEuPathDB" id="FungiDB:VP01_1124g4"/>
<dbReference type="Proteomes" id="UP000037035">
    <property type="component" value="Unassembled WGS sequence"/>
</dbReference>
<keyword evidence="2" id="KW-0732">Signal</keyword>
<organism evidence="3 4">
    <name type="scientific">Puccinia sorghi</name>
    <dbReference type="NCBI Taxonomy" id="27349"/>
    <lineage>
        <taxon>Eukaryota</taxon>
        <taxon>Fungi</taxon>
        <taxon>Dikarya</taxon>
        <taxon>Basidiomycota</taxon>
        <taxon>Pucciniomycotina</taxon>
        <taxon>Pucciniomycetes</taxon>
        <taxon>Pucciniales</taxon>
        <taxon>Pucciniaceae</taxon>
        <taxon>Puccinia</taxon>
    </lineage>
</organism>
<accession>A0A0L6VSB0</accession>
<keyword evidence="4" id="KW-1185">Reference proteome</keyword>
<evidence type="ECO:0000256" key="2">
    <source>
        <dbReference type="SAM" id="SignalP"/>
    </source>
</evidence>
<gene>
    <name evidence="3" type="ORF">VP01_1124g4</name>
</gene>
<feature type="chain" id="PRO_5005568526" evidence="2">
    <location>
        <begin position="19"/>
        <end position="205"/>
    </location>
</feature>
<name>A0A0L6VSB0_9BASI</name>
<evidence type="ECO:0000313" key="4">
    <source>
        <dbReference type="Proteomes" id="UP000037035"/>
    </source>
</evidence>
<sequence>MRFFSLVIISVSVYSSQATLMPPAQVNPANRTANPVSLAGAPGGNATTNTPMVPLDCKNTYVPVSELDIYELSQQDAGNGTSATAPNTPTDPSKLSNNKTMAICEATADSQAGLCDLSSCASSQAPACAQCTEVDQNSANFALVAGATALDKVECNSGYVLKTPQGKEPGNMCMTQDKVYSCTGECLGAMACKQCVVDGTAPKTP</sequence>
<dbReference type="OrthoDB" id="2506763at2759"/>
<dbReference type="EMBL" id="LAVV01001388">
    <property type="protein sequence ID" value="KNZ63586.1"/>
    <property type="molecule type" value="Genomic_DNA"/>
</dbReference>
<evidence type="ECO:0000256" key="1">
    <source>
        <dbReference type="SAM" id="MobiDB-lite"/>
    </source>
</evidence>
<protein>
    <submittedName>
        <fullName evidence="3">Uncharacterized protein</fullName>
    </submittedName>
</protein>
<proteinExistence type="predicted"/>
<evidence type="ECO:0000313" key="3">
    <source>
        <dbReference type="EMBL" id="KNZ63586.1"/>
    </source>
</evidence>
<feature type="region of interest" description="Disordered" evidence="1">
    <location>
        <begin position="76"/>
        <end position="96"/>
    </location>
</feature>
<comment type="caution">
    <text evidence="3">The sequence shown here is derived from an EMBL/GenBank/DDBJ whole genome shotgun (WGS) entry which is preliminary data.</text>
</comment>
<dbReference type="AlphaFoldDB" id="A0A0L6VSB0"/>